<organism evidence="1 2">
    <name type="scientific">Dactylosporangium cerinum</name>
    <dbReference type="NCBI Taxonomy" id="1434730"/>
    <lineage>
        <taxon>Bacteria</taxon>
        <taxon>Bacillati</taxon>
        <taxon>Actinomycetota</taxon>
        <taxon>Actinomycetes</taxon>
        <taxon>Micromonosporales</taxon>
        <taxon>Micromonosporaceae</taxon>
        <taxon>Dactylosporangium</taxon>
    </lineage>
</organism>
<evidence type="ECO:0000313" key="1">
    <source>
        <dbReference type="EMBL" id="MFC5000862.1"/>
    </source>
</evidence>
<dbReference type="RefSeq" id="WP_380117393.1">
    <property type="nucleotide sequence ID" value="NZ_JBHSIU010000028.1"/>
</dbReference>
<keyword evidence="2" id="KW-1185">Reference proteome</keyword>
<gene>
    <name evidence="1" type="ORF">ACFPIJ_23860</name>
</gene>
<comment type="caution">
    <text evidence="1">The sequence shown here is derived from an EMBL/GenBank/DDBJ whole genome shotgun (WGS) entry which is preliminary data.</text>
</comment>
<evidence type="ECO:0000313" key="2">
    <source>
        <dbReference type="Proteomes" id="UP001595912"/>
    </source>
</evidence>
<sequence>MNTQPHPDWCARTACTAYLPDGDEYHRSEPLVVKTDDPAINLFISKIADPDGSDEHIELSILQLSDGQPWHLTEPTANRELLLPTTTADAVRRALADLVGV</sequence>
<protein>
    <recommendedName>
        <fullName evidence="3">DUF2470 domain-containing protein</fullName>
    </recommendedName>
</protein>
<accession>A0ABV9VXP1</accession>
<dbReference type="Proteomes" id="UP001595912">
    <property type="component" value="Unassembled WGS sequence"/>
</dbReference>
<name>A0ABV9VXP1_9ACTN</name>
<reference evidence="2" key="1">
    <citation type="journal article" date="2019" name="Int. J. Syst. Evol. Microbiol.">
        <title>The Global Catalogue of Microorganisms (GCM) 10K type strain sequencing project: providing services to taxonomists for standard genome sequencing and annotation.</title>
        <authorList>
            <consortium name="The Broad Institute Genomics Platform"/>
            <consortium name="The Broad Institute Genome Sequencing Center for Infectious Disease"/>
            <person name="Wu L."/>
            <person name="Ma J."/>
        </authorList>
    </citation>
    <scope>NUCLEOTIDE SEQUENCE [LARGE SCALE GENOMIC DNA]</scope>
    <source>
        <strain evidence="2">CGMCC 4.7152</strain>
    </source>
</reference>
<evidence type="ECO:0008006" key="3">
    <source>
        <dbReference type="Google" id="ProtNLM"/>
    </source>
</evidence>
<dbReference type="EMBL" id="JBHSIU010000028">
    <property type="protein sequence ID" value="MFC5000862.1"/>
    <property type="molecule type" value="Genomic_DNA"/>
</dbReference>
<proteinExistence type="predicted"/>